<dbReference type="EMBL" id="GL378416">
    <property type="protein sequence ID" value="EFJ40441.1"/>
    <property type="molecule type" value="Genomic_DNA"/>
</dbReference>
<dbReference type="Pfam" id="PF07714">
    <property type="entry name" value="PK_Tyr_Ser-Thr"/>
    <property type="match status" value="1"/>
</dbReference>
<dbReference type="InterPro" id="IPR001245">
    <property type="entry name" value="Ser-Thr/Tyr_kinase_cat_dom"/>
</dbReference>
<dbReference type="STRING" id="3068.D8UIN0"/>
<sequence length="376" mass="38132">MEAMFDTAGHQLWTTSAAAQEPASAGSEASTTAFTPAASAADFDPGFAADNTGAGAASAHRLPHPSPPPAAAAPTHGSFLSPFAPLSQRQLTIRAASLESQLQALLTGAGGTPAAPSLAPRGTVNAAAAVTAVAAEPPLILPSPQRTRGASDGGLCGNGGASWTAVRLTDEPGDKQQQQLPLSLQLPGGATANSQIGSPQGPFQNHHAFRGLASQSAPPPPRSSSSTLLRSASGAPVRRLGSKVLLAAAPSVVAAGSTGGGTEAGTEAAELENSRLVACHAISGPALLSEYLTGNSIRSALRRHWWVKSPMARIKVALDAAQGMDYLHSRGVVHLNLKTGNLLVGFSEKQPSCKAPHPPHDMPRATVANMPSCAMR</sequence>
<evidence type="ECO:0000313" key="4">
    <source>
        <dbReference type="Proteomes" id="UP000001058"/>
    </source>
</evidence>
<dbReference type="Gene3D" id="1.10.510.10">
    <property type="entry name" value="Transferase(Phosphotransferase) domain 1"/>
    <property type="match status" value="1"/>
</dbReference>
<protein>
    <recommendedName>
        <fullName evidence="2">Serine-threonine/tyrosine-protein kinase catalytic domain-containing protein</fullName>
    </recommendedName>
</protein>
<feature type="compositionally biased region" description="Low complexity" evidence="1">
    <location>
        <begin position="29"/>
        <end position="60"/>
    </location>
</feature>
<accession>D8UIN0</accession>
<evidence type="ECO:0000259" key="2">
    <source>
        <dbReference type="Pfam" id="PF07714"/>
    </source>
</evidence>
<feature type="compositionally biased region" description="Low complexity" evidence="1">
    <location>
        <begin position="223"/>
        <end position="233"/>
    </location>
</feature>
<gene>
    <name evidence="3" type="ORF">VOLCADRAFT_99787</name>
</gene>
<dbReference type="PANTHER" id="PTHR23257:SF963">
    <property type="entry name" value="AT08303P"/>
    <property type="match status" value="1"/>
</dbReference>
<feature type="domain" description="Serine-threonine/tyrosine-protein kinase catalytic" evidence="2">
    <location>
        <begin position="283"/>
        <end position="345"/>
    </location>
</feature>
<dbReference type="eggNOG" id="KOG0192">
    <property type="taxonomic scope" value="Eukaryota"/>
</dbReference>
<dbReference type="AlphaFoldDB" id="D8UIN0"/>
<proteinExistence type="predicted"/>
<dbReference type="GO" id="GO:0005737">
    <property type="term" value="C:cytoplasm"/>
    <property type="evidence" value="ECO:0007669"/>
    <property type="project" value="TreeGrafter"/>
</dbReference>
<name>D8UIN0_VOLCA</name>
<evidence type="ECO:0000313" key="3">
    <source>
        <dbReference type="EMBL" id="EFJ40441.1"/>
    </source>
</evidence>
<evidence type="ECO:0000256" key="1">
    <source>
        <dbReference type="SAM" id="MobiDB-lite"/>
    </source>
</evidence>
<dbReference type="GO" id="GO:0007165">
    <property type="term" value="P:signal transduction"/>
    <property type="evidence" value="ECO:0007669"/>
    <property type="project" value="TreeGrafter"/>
</dbReference>
<feature type="region of interest" description="Disordered" evidence="1">
    <location>
        <begin position="353"/>
        <end position="376"/>
    </location>
</feature>
<feature type="region of interest" description="Disordered" evidence="1">
    <location>
        <begin position="186"/>
        <end position="234"/>
    </location>
</feature>
<dbReference type="OrthoDB" id="552871at2759"/>
<dbReference type="GO" id="GO:0004672">
    <property type="term" value="F:protein kinase activity"/>
    <property type="evidence" value="ECO:0007669"/>
    <property type="project" value="InterPro"/>
</dbReference>
<dbReference type="InterPro" id="IPR050167">
    <property type="entry name" value="Ser_Thr_protein_kinase"/>
</dbReference>
<reference evidence="3 4" key="1">
    <citation type="journal article" date="2010" name="Science">
        <title>Genomic analysis of organismal complexity in the multicellular green alga Volvox carteri.</title>
        <authorList>
            <person name="Prochnik S.E."/>
            <person name="Umen J."/>
            <person name="Nedelcu A.M."/>
            <person name="Hallmann A."/>
            <person name="Miller S.M."/>
            <person name="Nishii I."/>
            <person name="Ferris P."/>
            <person name="Kuo A."/>
            <person name="Mitros T."/>
            <person name="Fritz-Laylin L.K."/>
            <person name="Hellsten U."/>
            <person name="Chapman J."/>
            <person name="Simakov O."/>
            <person name="Rensing S.A."/>
            <person name="Terry A."/>
            <person name="Pangilinan J."/>
            <person name="Kapitonov V."/>
            <person name="Jurka J."/>
            <person name="Salamov A."/>
            <person name="Shapiro H."/>
            <person name="Schmutz J."/>
            <person name="Grimwood J."/>
            <person name="Lindquist E."/>
            <person name="Lucas S."/>
            <person name="Grigoriev I.V."/>
            <person name="Schmitt R."/>
            <person name="Kirk D."/>
            <person name="Rokhsar D.S."/>
        </authorList>
    </citation>
    <scope>NUCLEOTIDE SEQUENCE [LARGE SCALE GENOMIC DNA]</scope>
    <source>
        <strain evidence="4">f. Nagariensis / Eve</strain>
    </source>
</reference>
<feature type="region of interest" description="Disordered" evidence="1">
    <location>
        <begin position="1"/>
        <end position="77"/>
    </location>
</feature>
<dbReference type="RefSeq" id="XP_002958521.1">
    <property type="nucleotide sequence ID" value="XM_002958475.1"/>
</dbReference>
<feature type="compositionally biased region" description="Polar residues" evidence="1">
    <location>
        <begin position="191"/>
        <end position="203"/>
    </location>
</feature>
<organism evidence="4">
    <name type="scientific">Volvox carteri f. nagariensis</name>
    <dbReference type="NCBI Taxonomy" id="3068"/>
    <lineage>
        <taxon>Eukaryota</taxon>
        <taxon>Viridiplantae</taxon>
        <taxon>Chlorophyta</taxon>
        <taxon>core chlorophytes</taxon>
        <taxon>Chlorophyceae</taxon>
        <taxon>CS clade</taxon>
        <taxon>Chlamydomonadales</taxon>
        <taxon>Volvocaceae</taxon>
        <taxon>Volvox</taxon>
    </lineage>
</organism>
<dbReference type="SUPFAM" id="SSF56112">
    <property type="entry name" value="Protein kinase-like (PK-like)"/>
    <property type="match status" value="1"/>
</dbReference>
<keyword evidence="4" id="KW-1185">Reference proteome</keyword>
<dbReference type="PANTHER" id="PTHR23257">
    <property type="entry name" value="SERINE-THREONINE PROTEIN KINASE"/>
    <property type="match status" value="1"/>
</dbReference>
<dbReference type="InParanoid" id="D8UIN0"/>
<dbReference type="KEGG" id="vcn:VOLCADRAFT_99787"/>
<dbReference type="GeneID" id="9627962"/>
<dbReference type="InterPro" id="IPR011009">
    <property type="entry name" value="Kinase-like_dom_sf"/>
</dbReference>
<dbReference type="Proteomes" id="UP000001058">
    <property type="component" value="Unassembled WGS sequence"/>
</dbReference>